<evidence type="ECO:0000313" key="2">
    <source>
        <dbReference type="Proteomes" id="UP000199687"/>
    </source>
</evidence>
<dbReference type="EMBL" id="FOGL01000004">
    <property type="protein sequence ID" value="SER43113.1"/>
    <property type="molecule type" value="Genomic_DNA"/>
</dbReference>
<dbReference type="Proteomes" id="UP000199687">
    <property type="component" value="Unassembled WGS sequence"/>
</dbReference>
<sequence>MVSSIQRLLNNYFDKSNVQQQNFRNTVSQSIERTDGVHSNKNVEIYNPKTNKVKYNDKSISPRLQVDRNYNLTIEENKVYSVDTDYGLINYQFNNDSNSSYVQTLHYDNQISDEKRVHLEKNRQFLTHLQTFAETGRINIMYTAREASEVLEGFNRLGINTEEPFTINNKPTRYRIDPSGVIHEVDLESRGMKEKDWRKFGHDENTIFIIQGKEYKMDENGQLPLPEDYVHKHEQVQIINK</sequence>
<proteinExistence type="predicted"/>
<protein>
    <submittedName>
        <fullName evidence="1">Uncharacterized protein</fullName>
    </submittedName>
</protein>
<keyword evidence="2" id="KW-1185">Reference proteome</keyword>
<evidence type="ECO:0000313" key="1">
    <source>
        <dbReference type="EMBL" id="SER43113.1"/>
    </source>
</evidence>
<reference evidence="1 2" key="1">
    <citation type="submission" date="2016-10" db="EMBL/GenBank/DDBJ databases">
        <authorList>
            <person name="de Groot N.N."/>
        </authorList>
    </citation>
    <scope>NUCLEOTIDE SEQUENCE [LARGE SCALE GENOMIC DNA]</scope>
    <source>
        <strain evidence="1 2">CGMCC 1.7727</strain>
    </source>
</reference>
<dbReference type="OrthoDB" id="1893125at2"/>
<gene>
    <name evidence="1" type="ORF">SAMN04487944_10496</name>
</gene>
<organism evidence="1 2">
    <name type="scientific">Gracilibacillus ureilyticus</name>
    <dbReference type="NCBI Taxonomy" id="531814"/>
    <lineage>
        <taxon>Bacteria</taxon>
        <taxon>Bacillati</taxon>
        <taxon>Bacillota</taxon>
        <taxon>Bacilli</taxon>
        <taxon>Bacillales</taxon>
        <taxon>Bacillaceae</taxon>
        <taxon>Gracilibacillus</taxon>
    </lineage>
</organism>
<dbReference type="AlphaFoldDB" id="A0A1H9P6B2"/>
<dbReference type="RefSeq" id="WP_054789290.1">
    <property type="nucleotide sequence ID" value="NZ_FOGL01000004.1"/>
</dbReference>
<accession>A0A1H9P6B2</accession>
<name>A0A1H9P6B2_9BACI</name>